<protein>
    <submittedName>
        <fullName evidence="4">Phosphate ABC transporter substrate-binding protein</fullName>
    </submittedName>
</protein>
<proteinExistence type="predicted"/>
<dbReference type="InterPro" id="IPR024370">
    <property type="entry name" value="PBP_domain"/>
</dbReference>
<reference evidence="4 5" key="2">
    <citation type="submission" date="2016-06" db="EMBL/GenBank/DDBJ databases">
        <title>Pedobacter psychrophilus sp. nov., isolated from Antarctic fragmentary rock.</title>
        <authorList>
            <person name="Svec P."/>
        </authorList>
    </citation>
    <scope>NUCLEOTIDE SEQUENCE [LARGE SCALE GENOMIC DNA]</scope>
    <source>
        <strain evidence="4 5">CCM 8644</strain>
    </source>
</reference>
<evidence type="ECO:0000259" key="3">
    <source>
        <dbReference type="Pfam" id="PF12849"/>
    </source>
</evidence>
<sequence length="297" mass="33520">MIKKGYLAFIMISFLFSILSCRQQTISDSTNEITYGKAIMVADESLYPIIDDEYQIFAENYQRAKIDIVYKPLNDALELFINDSINVAILPRKLSEKEAKYYEDKKIIIRYTKFAIDGIALITGKSNQDSLITIEELKRALLGTYKQNTSIVFDNPKSSTVEYLMKLTNVKSFPKNVYALKSNKEVIKYIVNNPNAIGIVSVAWMKRPTPDVAEEVEKLKFIAVKGDGKNYEKPTQSNLKVNNYPLIRDLYIVNCQGKAGLGTGFASFVASELGQRIILKSGLAPDSLPSRQIKIRN</sequence>
<evidence type="ECO:0000256" key="2">
    <source>
        <dbReference type="SAM" id="SignalP"/>
    </source>
</evidence>
<organism evidence="4 5">
    <name type="scientific">Pedobacter psychrophilus</name>
    <dbReference type="NCBI Taxonomy" id="1826909"/>
    <lineage>
        <taxon>Bacteria</taxon>
        <taxon>Pseudomonadati</taxon>
        <taxon>Bacteroidota</taxon>
        <taxon>Sphingobacteriia</taxon>
        <taxon>Sphingobacteriales</taxon>
        <taxon>Sphingobacteriaceae</taxon>
        <taxon>Pedobacter</taxon>
    </lineage>
</organism>
<evidence type="ECO:0000313" key="5">
    <source>
        <dbReference type="Proteomes" id="UP000078459"/>
    </source>
</evidence>
<dbReference type="AlphaFoldDB" id="A0A179DE08"/>
<dbReference type="Pfam" id="PF12849">
    <property type="entry name" value="PBP_like_2"/>
    <property type="match status" value="1"/>
</dbReference>
<dbReference type="PANTHER" id="PTHR30570:SF1">
    <property type="entry name" value="PHOSPHATE-BINDING PROTEIN PSTS"/>
    <property type="match status" value="1"/>
</dbReference>
<dbReference type="EMBL" id="LWHJ01000028">
    <property type="protein sequence ID" value="OAQ39285.1"/>
    <property type="molecule type" value="Genomic_DNA"/>
</dbReference>
<dbReference type="InterPro" id="IPR050811">
    <property type="entry name" value="Phosphate_ABC_transporter"/>
</dbReference>
<gene>
    <name evidence="4" type="ORF">A5893_11505</name>
</gene>
<dbReference type="PROSITE" id="PS51257">
    <property type="entry name" value="PROKAR_LIPOPROTEIN"/>
    <property type="match status" value="1"/>
</dbReference>
<reference evidence="4 5" key="1">
    <citation type="submission" date="2016-04" db="EMBL/GenBank/DDBJ databases">
        <authorList>
            <person name="Evans L.H."/>
            <person name="Alamgir A."/>
            <person name="Owens N."/>
            <person name="Weber N.D."/>
            <person name="Virtaneva K."/>
            <person name="Barbian K."/>
            <person name="Babar A."/>
            <person name="Rosenke K."/>
        </authorList>
    </citation>
    <scope>NUCLEOTIDE SEQUENCE [LARGE SCALE GENOMIC DNA]</scope>
    <source>
        <strain evidence="4 5">CCM 8644</strain>
    </source>
</reference>
<dbReference type="SUPFAM" id="SSF53850">
    <property type="entry name" value="Periplasmic binding protein-like II"/>
    <property type="match status" value="1"/>
</dbReference>
<feature type="chain" id="PRO_5008100401" evidence="2">
    <location>
        <begin position="23"/>
        <end position="297"/>
    </location>
</feature>
<evidence type="ECO:0000313" key="4">
    <source>
        <dbReference type="EMBL" id="OAQ39285.1"/>
    </source>
</evidence>
<dbReference type="OrthoDB" id="1450880at2"/>
<dbReference type="Gene3D" id="3.40.190.10">
    <property type="entry name" value="Periplasmic binding protein-like II"/>
    <property type="match status" value="2"/>
</dbReference>
<dbReference type="RefSeq" id="WP_068822809.1">
    <property type="nucleotide sequence ID" value="NZ_LWHJ01000028.1"/>
</dbReference>
<dbReference type="PANTHER" id="PTHR30570">
    <property type="entry name" value="PERIPLASMIC PHOSPHATE BINDING COMPONENT OF PHOSPHATE ABC TRANSPORTER"/>
    <property type="match status" value="1"/>
</dbReference>
<keyword evidence="1 2" id="KW-0732">Signal</keyword>
<accession>A0A179DE08</accession>
<name>A0A179DE08_9SPHI</name>
<feature type="signal peptide" evidence="2">
    <location>
        <begin position="1"/>
        <end position="22"/>
    </location>
</feature>
<dbReference type="Proteomes" id="UP000078459">
    <property type="component" value="Unassembled WGS sequence"/>
</dbReference>
<comment type="caution">
    <text evidence="4">The sequence shown here is derived from an EMBL/GenBank/DDBJ whole genome shotgun (WGS) entry which is preliminary data.</text>
</comment>
<feature type="domain" description="PBP" evidence="3">
    <location>
        <begin position="35"/>
        <end position="272"/>
    </location>
</feature>
<keyword evidence="5" id="KW-1185">Reference proteome</keyword>
<evidence type="ECO:0000256" key="1">
    <source>
        <dbReference type="ARBA" id="ARBA00022729"/>
    </source>
</evidence>
<dbReference type="STRING" id="1826909.A5893_11505"/>